<dbReference type="PANTHER" id="PTHR41878">
    <property type="entry name" value="LEXA REPRESSOR-RELATED"/>
    <property type="match status" value="1"/>
</dbReference>
<accession>A0ABU8CUU2</accession>
<name>A0ABU8CUU2_9HYPH</name>
<sequence>MQFRIWLKDVNPMVWRRVQVASAMTLREFHGVLQVAMAWEGIHLYQFIVLTARYGSWETGARSPAMTLGELKLRKGSRFLYEYDLNISWEHEIRLEERQSVKPGAHYPACTGGDGDGPKEDCGGPEAWMWRQDNAFGYETMDDLEITTEFLQEVAKKKSFAVLDDPDRAEELRASLGRLKERAS</sequence>
<evidence type="ECO:0000313" key="3">
    <source>
        <dbReference type="Proteomes" id="UP001531129"/>
    </source>
</evidence>
<gene>
    <name evidence="2" type="ORF">V8Q02_31760</name>
</gene>
<dbReference type="Gene3D" id="3.10.290.30">
    <property type="entry name" value="MM3350-like"/>
    <property type="match status" value="1"/>
</dbReference>
<dbReference type="Proteomes" id="UP001531129">
    <property type="component" value="Unassembled WGS sequence"/>
</dbReference>
<dbReference type="InterPro" id="IPR024047">
    <property type="entry name" value="MM3350-like_sf"/>
</dbReference>
<keyword evidence="3" id="KW-1185">Reference proteome</keyword>
<protein>
    <submittedName>
        <fullName evidence="2">Plasmid pRiA4b ORF-3 family protein</fullName>
    </submittedName>
</protein>
<dbReference type="SUPFAM" id="SSF159941">
    <property type="entry name" value="MM3350-like"/>
    <property type="match status" value="1"/>
</dbReference>
<feature type="domain" description="Plasmid pRiA4b Orf3-like" evidence="1">
    <location>
        <begin position="1"/>
        <end position="127"/>
    </location>
</feature>
<dbReference type="EMBL" id="JBAMYC010000026">
    <property type="protein sequence ID" value="MEI1252541.1"/>
    <property type="molecule type" value="Genomic_DNA"/>
</dbReference>
<dbReference type="RefSeq" id="WP_264399567.1">
    <property type="nucleotide sequence ID" value="NZ_JBAMYB010000024.1"/>
</dbReference>
<proteinExistence type="predicted"/>
<reference evidence="2 3" key="1">
    <citation type="submission" date="2024-01" db="EMBL/GenBank/DDBJ databases">
        <title>Draft genome sequences of three bacterial strains isolated from Acacia saligna represent a potential new species within the genus Rhizobium.</title>
        <authorList>
            <person name="Tambong J.T."/>
            <person name="Mnasri B."/>
        </authorList>
    </citation>
    <scope>NUCLEOTIDE SEQUENCE [LARGE SCALE GENOMIC DNA]</scope>
    <source>
        <strain evidence="2 3">1AS12I</strain>
    </source>
</reference>
<evidence type="ECO:0000313" key="2">
    <source>
        <dbReference type="EMBL" id="MEI1252541.1"/>
    </source>
</evidence>
<dbReference type="PANTHER" id="PTHR41878:SF1">
    <property type="entry name" value="TNPR PROTEIN"/>
    <property type="match status" value="1"/>
</dbReference>
<evidence type="ECO:0000259" key="1">
    <source>
        <dbReference type="Pfam" id="PF07929"/>
    </source>
</evidence>
<comment type="caution">
    <text evidence="2">The sequence shown here is derived from an EMBL/GenBank/DDBJ whole genome shotgun (WGS) entry which is preliminary data.</text>
</comment>
<dbReference type="Pfam" id="PF07929">
    <property type="entry name" value="PRiA4_ORF3"/>
    <property type="match status" value="1"/>
</dbReference>
<dbReference type="InterPro" id="IPR012912">
    <property type="entry name" value="Plasmid_pRiA4b_Orf3-like"/>
</dbReference>
<organism evidence="2 3">
    <name type="scientific">Rhizobium aouanii</name>
    <dbReference type="NCBI Taxonomy" id="3118145"/>
    <lineage>
        <taxon>Bacteria</taxon>
        <taxon>Pseudomonadati</taxon>
        <taxon>Pseudomonadota</taxon>
        <taxon>Alphaproteobacteria</taxon>
        <taxon>Hyphomicrobiales</taxon>
        <taxon>Rhizobiaceae</taxon>
        <taxon>Rhizobium/Agrobacterium group</taxon>
        <taxon>Rhizobium</taxon>
    </lineage>
</organism>